<feature type="signal peptide" evidence="2">
    <location>
        <begin position="1"/>
        <end position="32"/>
    </location>
</feature>
<dbReference type="EMBL" id="HBFW01008462">
    <property type="protein sequence ID" value="CAD8934465.1"/>
    <property type="molecule type" value="Transcribed_RNA"/>
</dbReference>
<feature type="transmembrane region" description="Helical" evidence="1">
    <location>
        <begin position="206"/>
        <end position="229"/>
    </location>
</feature>
<evidence type="ECO:0000313" key="3">
    <source>
        <dbReference type="EMBL" id="CAD8934465.1"/>
    </source>
</evidence>
<reference evidence="3" key="1">
    <citation type="submission" date="2021-01" db="EMBL/GenBank/DDBJ databases">
        <authorList>
            <person name="Corre E."/>
            <person name="Pelletier E."/>
            <person name="Niang G."/>
            <person name="Scheremetjew M."/>
            <person name="Finn R."/>
            <person name="Kale V."/>
            <person name="Holt S."/>
            <person name="Cochrane G."/>
            <person name="Meng A."/>
            <person name="Brown T."/>
            <person name="Cohen L."/>
        </authorList>
    </citation>
    <scope>NUCLEOTIDE SEQUENCE</scope>
    <source>
        <strain evidence="3">ECT3854</strain>
    </source>
</reference>
<sequence>MGFLFLPACRPFCWRAALPLLVCLFYTSSATSLDCQKYENIADRRDGYEAIPSSLSFEIGGVLPPFPACDSPSDNIRGSYTPRKLGCTISFHQQIQQEATNDFQLSTGCTDANNLYPGRLLSVYIGGVWPDECVGDFGRCYSVERDETVFARLFCEEDWAVPESATHIRVDCTADKQTLIADRTSFEDYDRISWERRQMWFAEASYLTAIVVATLVCLLCLCGVHYWVVLPRVKAMRESTTVQESEQLVGGNEQDISETVLT</sequence>
<evidence type="ECO:0000256" key="2">
    <source>
        <dbReference type="SAM" id="SignalP"/>
    </source>
</evidence>
<evidence type="ECO:0008006" key="4">
    <source>
        <dbReference type="Google" id="ProtNLM"/>
    </source>
</evidence>
<proteinExistence type="predicted"/>
<accession>A0A7S1GIH5</accession>
<keyword evidence="1" id="KW-0812">Transmembrane</keyword>
<keyword evidence="1" id="KW-0472">Membrane</keyword>
<feature type="chain" id="PRO_5031109043" description="Store-operated calcium entry-associated regulatory factor" evidence="2">
    <location>
        <begin position="33"/>
        <end position="262"/>
    </location>
</feature>
<gene>
    <name evidence="3" type="ORF">CTEN0397_LOCUS5498</name>
</gene>
<protein>
    <recommendedName>
        <fullName evidence="4">Store-operated calcium entry-associated regulatory factor</fullName>
    </recommendedName>
</protein>
<name>A0A7S1GIH5_CYCTE</name>
<organism evidence="3">
    <name type="scientific">Cyclophora tenuis</name>
    <name type="common">Marine diatom</name>
    <dbReference type="NCBI Taxonomy" id="216820"/>
    <lineage>
        <taxon>Eukaryota</taxon>
        <taxon>Sar</taxon>
        <taxon>Stramenopiles</taxon>
        <taxon>Ochrophyta</taxon>
        <taxon>Bacillariophyta</taxon>
        <taxon>Fragilariophyceae</taxon>
        <taxon>Fragilariophycidae</taxon>
        <taxon>Cyclophorales</taxon>
        <taxon>Cyclophoraceae</taxon>
        <taxon>Cyclophora</taxon>
    </lineage>
</organism>
<keyword evidence="2" id="KW-0732">Signal</keyword>
<evidence type="ECO:0000256" key="1">
    <source>
        <dbReference type="SAM" id="Phobius"/>
    </source>
</evidence>
<dbReference type="AlphaFoldDB" id="A0A7S1GIH5"/>
<keyword evidence="1" id="KW-1133">Transmembrane helix</keyword>